<dbReference type="InterPro" id="IPR044974">
    <property type="entry name" value="Disease_R_plants"/>
</dbReference>
<sequence>MASVDPQDSVIHPDMTDIVQNLKLLISILRPYISYLSDCHIEDQELRKHVKYVDQVVQKVIQEVQLPLLADVHQGNEVCESSSRIEQLVPSNFTILKSLNDEIERIILLFNNVTDSTISSVDPETVLSFIQCLLQNLKDVFIYRADTIVPMKKELDDIEEMLMLVRSFLWLIPNGIFKHFMVKSIFFCAQNLALHISNLLYDICFMNDEGVSDMRHKIPGLVNMGDIILMEGFKGIDEYWEALSAMLDDTPAMDEHILAFSDYLIQNLRLLLSDNEPPSFIVAVKGPFDILIEELSFLRCNLMDILLQNPIKELKSLMISTRALIIRTGLFVYYLSRDRQEDEQMARYCCFKVPDLLKAVDNLKQQASDLFNYYMPRECGHFKLPDLLHKAADNLEQQFSKFLYKSRKSDCHSNNVLEYADLVINKLEKLLLSNAASLNALKPQIATVYEEIVSMRKLLGDIQELGNSQMELFFARYRDAACQTEGAIDSFVSDKGSIWCQKLGLFVVTKDVKILHKEVKSLMTRTMTCDTTILSLSGGSSSQVNNPPNINDTVGSKDENHNREEESAGHKLVGLKDAEDEIIELLTRGSRQLKTVSIVGMPGLGKTTLANSVYKHPSINFHFHVRAWCCVSQTYEKDSLLFDIFDQIVGKTTQSHETSREDFVQKLYQSLKGRKYLIVIDDIWDIKAWIDLKGPFPDDDNGSRILFTTRQRAVALEANSIPYALRMLSPEESCELLWLKVFGGEICPPELLSISERIARNCKGLPLAVILIAGILKTTERKEDCWEHVSNTLNSSEVSDILEFSYKHLPDCLKPCFIYLGTFPEDTVISVSKLIQLWICEGFLQQPNLDHNNLEKEAENYLNDLVDRSLVMTDRRSSKGGVKACRMHDVLGDFCSRKLHDERFMMRKNKFGGILFLYGDREMEIGSLLYYHRSDIAMNFRDRWFDYGFILQYKLLRVLDLGNVPLARRANTSDIVNIAKLIQLRYLAIHVGTTEIPSEIGNLRNLETFLLIGAVAKIMLPVTIWNLVNLRHIIRDHSFFSFSNYSLDFFQNFSGLDNLKSISVLSLRYGNNVEKFILRRLTGIQKLGCRFSNQWDESTGCNLFPVLDFLSELESLKVFIDGKTLYPCKFSFPSNLKKLSMSDFRLPWDEISIIGQLPNLEVLKLLNKAFEGQEWEMREGEFQKLKFLKLDSLDIKLWNASSGQLPSLEQLVVLSCRELEEIPSSFGEIPTLQLIEMKWCSSSATDSVKQILEEQRDMSNDELSVTIVGMVRSHDRGGSGHALPIRR</sequence>
<keyword evidence="8" id="KW-0547">Nucleotide-binding</keyword>
<evidence type="ECO:0000259" key="14">
    <source>
        <dbReference type="Pfam" id="PF23598"/>
    </source>
</evidence>
<evidence type="ECO:0000256" key="2">
    <source>
        <dbReference type="ARBA" id="ARBA00004496"/>
    </source>
</evidence>
<dbReference type="EMBL" id="JBJUIK010000014">
    <property type="protein sequence ID" value="KAL3504646.1"/>
    <property type="molecule type" value="Genomic_DNA"/>
</dbReference>
<dbReference type="Pfam" id="PF00931">
    <property type="entry name" value="NB-ARC"/>
    <property type="match status" value="1"/>
</dbReference>
<keyword evidence="16" id="KW-1185">Reference proteome</keyword>
<dbReference type="Pfam" id="PF23559">
    <property type="entry name" value="WHD_DRP"/>
    <property type="match status" value="1"/>
</dbReference>
<evidence type="ECO:0000259" key="13">
    <source>
        <dbReference type="Pfam" id="PF23559"/>
    </source>
</evidence>
<feature type="compositionally biased region" description="Basic and acidic residues" evidence="11">
    <location>
        <begin position="555"/>
        <end position="568"/>
    </location>
</feature>
<dbReference type="Pfam" id="PF23598">
    <property type="entry name" value="LRR_14"/>
    <property type="match status" value="1"/>
</dbReference>
<dbReference type="InterPro" id="IPR055414">
    <property type="entry name" value="LRR_R13L4/SHOC2-like"/>
</dbReference>
<evidence type="ECO:0000256" key="7">
    <source>
        <dbReference type="ARBA" id="ARBA00022737"/>
    </source>
</evidence>
<dbReference type="Gene3D" id="1.10.10.10">
    <property type="entry name" value="Winged helix-like DNA-binding domain superfamily/Winged helix DNA-binding domain"/>
    <property type="match status" value="1"/>
</dbReference>
<dbReference type="PRINTS" id="PR00364">
    <property type="entry name" value="DISEASERSIST"/>
</dbReference>
<evidence type="ECO:0000256" key="5">
    <source>
        <dbReference type="ARBA" id="ARBA00022614"/>
    </source>
</evidence>
<dbReference type="InterPro" id="IPR027417">
    <property type="entry name" value="P-loop_NTPase"/>
</dbReference>
<organism evidence="15 16">
    <name type="scientific">Cinchona calisaya</name>
    <dbReference type="NCBI Taxonomy" id="153742"/>
    <lineage>
        <taxon>Eukaryota</taxon>
        <taxon>Viridiplantae</taxon>
        <taxon>Streptophyta</taxon>
        <taxon>Embryophyta</taxon>
        <taxon>Tracheophyta</taxon>
        <taxon>Spermatophyta</taxon>
        <taxon>Magnoliopsida</taxon>
        <taxon>eudicotyledons</taxon>
        <taxon>Gunneridae</taxon>
        <taxon>Pentapetalae</taxon>
        <taxon>asterids</taxon>
        <taxon>lamiids</taxon>
        <taxon>Gentianales</taxon>
        <taxon>Rubiaceae</taxon>
        <taxon>Cinchonoideae</taxon>
        <taxon>Cinchoneae</taxon>
        <taxon>Cinchona</taxon>
    </lineage>
</organism>
<protein>
    <submittedName>
        <fullName evidence="15">Uncharacterized protein</fullName>
    </submittedName>
</protein>
<keyword evidence="4" id="KW-0963">Cytoplasm</keyword>
<feature type="domain" description="Disease resistance R13L4/SHOC-2-like LRR" evidence="14">
    <location>
        <begin position="952"/>
        <end position="1143"/>
    </location>
</feature>
<dbReference type="Gene3D" id="1.10.8.430">
    <property type="entry name" value="Helical domain of apoptotic protease-activating factors"/>
    <property type="match status" value="1"/>
</dbReference>
<keyword evidence="5" id="KW-0433">Leucine-rich repeat</keyword>
<evidence type="ECO:0000313" key="15">
    <source>
        <dbReference type="EMBL" id="KAL3504646.1"/>
    </source>
</evidence>
<evidence type="ECO:0000256" key="4">
    <source>
        <dbReference type="ARBA" id="ARBA00022490"/>
    </source>
</evidence>
<dbReference type="InterPro" id="IPR058922">
    <property type="entry name" value="WHD_DRP"/>
</dbReference>
<dbReference type="SUPFAM" id="SSF52540">
    <property type="entry name" value="P-loop containing nucleoside triphosphate hydrolases"/>
    <property type="match status" value="1"/>
</dbReference>
<dbReference type="GO" id="GO:0005737">
    <property type="term" value="C:cytoplasm"/>
    <property type="evidence" value="ECO:0007669"/>
    <property type="project" value="UniProtKB-SubCell"/>
</dbReference>
<feature type="region of interest" description="Disordered" evidence="11">
    <location>
        <begin position="538"/>
        <end position="568"/>
    </location>
</feature>
<dbReference type="GO" id="GO:0005524">
    <property type="term" value="F:ATP binding"/>
    <property type="evidence" value="ECO:0007669"/>
    <property type="project" value="UniProtKB-KW"/>
</dbReference>
<comment type="function">
    <text evidence="1">Confers resistance to late blight (Phytophthora infestans) races carrying the avirulence gene Avr1. Resistance proteins guard the plant against pathogens that contain an appropriate avirulence protein via an indirect interaction with this avirulence protein. That triggers a defense system including the hypersensitive response, which restricts the pathogen growth.</text>
</comment>
<dbReference type="FunFam" id="3.40.50.300:FF:001091">
    <property type="entry name" value="Probable disease resistance protein At1g61300"/>
    <property type="match status" value="1"/>
</dbReference>
<evidence type="ECO:0000256" key="11">
    <source>
        <dbReference type="SAM" id="MobiDB-lite"/>
    </source>
</evidence>
<comment type="caution">
    <text evidence="15">The sequence shown here is derived from an EMBL/GenBank/DDBJ whole genome shotgun (WGS) entry which is preliminary data.</text>
</comment>
<dbReference type="PANTHER" id="PTHR23155:SF1152">
    <property type="entry name" value="AAA+ ATPASE DOMAIN-CONTAINING PROTEIN"/>
    <property type="match status" value="1"/>
</dbReference>
<dbReference type="GO" id="GO:0051607">
    <property type="term" value="P:defense response to virus"/>
    <property type="evidence" value="ECO:0007669"/>
    <property type="project" value="UniProtKB-ARBA"/>
</dbReference>
<name>A0ABD2YCD8_9GENT</name>
<dbReference type="PANTHER" id="PTHR23155">
    <property type="entry name" value="DISEASE RESISTANCE PROTEIN RP"/>
    <property type="match status" value="1"/>
</dbReference>
<dbReference type="InterPro" id="IPR032675">
    <property type="entry name" value="LRR_dom_sf"/>
</dbReference>
<dbReference type="InterPro" id="IPR002182">
    <property type="entry name" value="NB-ARC"/>
</dbReference>
<dbReference type="Gene3D" id="3.40.50.300">
    <property type="entry name" value="P-loop containing nucleotide triphosphate hydrolases"/>
    <property type="match status" value="1"/>
</dbReference>
<accession>A0ABD2YCD8</accession>
<comment type="similarity">
    <text evidence="3">Belongs to the disease resistance NB-LRR family.</text>
</comment>
<keyword evidence="7" id="KW-0677">Repeat</keyword>
<feature type="domain" description="NB-ARC" evidence="12">
    <location>
        <begin position="578"/>
        <end position="744"/>
    </location>
</feature>
<evidence type="ECO:0000256" key="3">
    <source>
        <dbReference type="ARBA" id="ARBA00008894"/>
    </source>
</evidence>
<reference evidence="15 16" key="1">
    <citation type="submission" date="2024-11" db="EMBL/GenBank/DDBJ databases">
        <title>A near-complete genome assembly of Cinchona calisaya.</title>
        <authorList>
            <person name="Lian D.C."/>
            <person name="Zhao X.W."/>
            <person name="Wei L."/>
        </authorList>
    </citation>
    <scope>NUCLEOTIDE SEQUENCE [LARGE SCALE GENOMIC DNA]</scope>
    <source>
        <tissue evidence="15">Nenye</tissue>
    </source>
</reference>
<evidence type="ECO:0000256" key="6">
    <source>
        <dbReference type="ARBA" id="ARBA00022667"/>
    </source>
</evidence>
<dbReference type="GO" id="GO:0009626">
    <property type="term" value="P:plant-type hypersensitive response"/>
    <property type="evidence" value="ECO:0007669"/>
    <property type="project" value="UniProtKB-KW"/>
</dbReference>
<dbReference type="InterPro" id="IPR036388">
    <property type="entry name" value="WH-like_DNA-bd_sf"/>
</dbReference>
<dbReference type="Proteomes" id="UP001630127">
    <property type="component" value="Unassembled WGS sequence"/>
</dbReference>
<keyword evidence="6" id="KW-0381">Hypersensitive response</keyword>
<evidence type="ECO:0000256" key="10">
    <source>
        <dbReference type="ARBA" id="ARBA00022840"/>
    </source>
</evidence>
<gene>
    <name evidence="15" type="ORF">ACH5RR_034487</name>
</gene>
<evidence type="ECO:0000259" key="12">
    <source>
        <dbReference type="Pfam" id="PF00931"/>
    </source>
</evidence>
<dbReference type="Gene3D" id="3.80.10.10">
    <property type="entry name" value="Ribonuclease Inhibitor"/>
    <property type="match status" value="1"/>
</dbReference>
<proteinExistence type="inferred from homology"/>
<evidence type="ECO:0000256" key="8">
    <source>
        <dbReference type="ARBA" id="ARBA00022741"/>
    </source>
</evidence>
<feature type="compositionally biased region" description="Polar residues" evidence="11">
    <location>
        <begin position="543"/>
        <end position="554"/>
    </location>
</feature>
<keyword evidence="9" id="KW-0611">Plant defense</keyword>
<evidence type="ECO:0000256" key="9">
    <source>
        <dbReference type="ARBA" id="ARBA00022821"/>
    </source>
</evidence>
<comment type="subcellular location">
    <subcellularLocation>
        <location evidence="2">Cytoplasm</location>
    </subcellularLocation>
</comment>
<feature type="domain" description="Disease resistance protein winged helix" evidence="13">
    <location>
        <begin position="823"/>
        <end position="894"/>
    </location>
</feature>
<evidence type="ECO:0000313" key="16">
    <source>
        <dbReference type="Proteomes" id="UP001630127"/>
    </source>
</evidence>
<keyword evidence="10" id="KW-0067">ATP-binding</keyword>
<dbReference type="FunFam" id="1.10.10.10:FF:000322">
    <property type="entry name" value="Probable disease resistance protein At1g63360"/>
    <property type="match status" value="1"/>
</dbReference>
<dbReference type="SUPFAM" id="SSF52058">
    <property type="entry name" value="L domain-like"/>
    <property type="match status" value="1"/>
</dbReference>
<dbReference type="InterPro" id="IPR042197">
    <property type="entry name" value="Apaf_helical"/>
</dbReference>
<evidence type="ECO:0000256" key="1">
    <source>
        <dbReference type="ARBA" id="ARBA00002074"/>
    </source>
</evidence>